<protein>
    <submittedName>
        <fullName evidence="3">TraK protein</fullName>
    </submittedName>
</protein>
<proteinExistence type="predicted"/>
<evidence type="ECO:0000313" key="2">
    <source>
        <dbReference type="EMBL" id="SGZ01986.1"/>
    </source>
</evidence>
<feature type="compositionally biased region" description="Polar residues" evidence="1">
    <location>
        <begin position="68"/>
        <end position="85"/>
    </location>
</feature>
<evidence type="ECO:0000256" key="1">
    <source>
        <dbReference type="SAM" id="MobiDB-lite"/>
    </source>
</evidence>
<feature type="region of interest" description="Disordered" evidence="1">
    <location>
        <begin position="63"/>
        <end position="112"/>
    </location>
</feature>
<dbReference type="OrthoDB" id="6898855at2"/>
<sequence>MKSSGLNLSLFLAQKKEIQMAYDNGYSIKAIWETLQAEGAITYSYSTFARYVNRHLNTRLKEDKGVESSITTKTQSKQKMVNSSRTPKNTPPTKPKNKFNWSPNYDAKALTG</sequence>
<evidence type="ECO:0000313" key="3">
    <source>
        <dbReference type="EMBL" id="SGZ19336.1"/>
    </source>
</evidence>
<dbReference type="Proteomes" id="UP000183794">
    <property type="component" value="Unassembled WGS sequence"/>
</dbReference>
<accession>A0A1L0AN78</accession>
<dbReference type="EMBL" id="FPLD01000141">
    <property type="protein sequence ID" value="SGZ19336.1"/>
    <property type="molecule type" value="Genomic_DNA"/>
</dbReference>
<keyword evidence="4" id="KW-1185">Reference proteome</keyword>
<dbReference type="Proteomes" id="UP000182660">
    <property type="component" value="Unassembled WGS sequence"/>
</dbReference>
<dbReference type="Pfam" id="PF17273">
    <property type="entry name" value="DUF5338"/>
    <property type="match status" value="1"/>
</dbReference>
<dbReference type="InterPro" id="IPR035225">
    <property type="entry name" value="DUF5338"/>
</dbReference>
<reference evidence="3 5" key="1">
    <citation type="submission" date="2016-11" db="EMBL/GenBank/DDBJ databases">
        <authorList>
            <person name="Jaros S."/>
            <person name="Januszkiewicz K."/>
            <person name="Wedrychowicz H."/>
        </authorList>
    </citation>
    <scope>NUCLEOTIDE SEQUENCE [LARGE SCALE GENOMIC DNA]</scope>
    <source>
        <strain evidence="3">NVI 5450</strain>
    </source>
</reference>
<dbReference type="AlphaFoldDB" id="A0A1L0AN78"/>
<gene>
    <name evidence="2" type="ORF">MT2528_4323</name>
    <name evidence="3" type="ORF">NVI5450_4760</name>
</gene>
<evidence type="ECO:0000313" key="4">
    <source>
        <dbReference type="Proteomes" id="UP000182660"/>
    </source>
</evidence>
<organism evidence="3 5">
    <name type="scientific">Moritella viscosa</name>
    <dbReference type="NCBI Taxonomy" id="80854"/>
    <lineage>
        <taxon>Bacteria</taxon>
        <taxon>Pseudomonadati</taxon>
        <taxon>Pseudomonadota</taxon>
        <taxon>Gammaproteobacteria</taxon>
        <taxon>Alteromonadales</taxon>
        <taxon>Moritellaceae</taxon>
        <taxon>Moritella</taxon>
    </lineage>
</organism>
<reference evidence="2 4" key="2">
    <citation type="submission" date="2016-11" db="EMBL/GenBank/DDBJ databases">
        <authorList>
            <person name="Klemetsen T."/>
        </authorList>
    </citation>
    <scope>NUCLEOTIDE SEQUENCE [LARGE SCALE GENOMIC DNA]</scope>
    <source>
        <strain evidence="2">MT 2528</strain>
    </source>
</reference>
<name>A0A1L0AN78_9GAMM</name>
<dbReference type="EMBL" id="FPLJ01000118">
    <property type="protein sequence ID" value="SGZ01986.1"/>
    <property type="molecule type" value="Genomic_DNA"/>
</dbReference>
<evidence type="ECO:0000313" key="5">
    <source>
        <dbReference type="Proteomes" id="UP000183794"/>
    </source>
</evidence>